<protein>
    <submittedName>
        <fullName evidence="2">Acetyltransferase, GNAT family (Modular protein)</fullName>
    </submittedName>
</protein>
<evidence type="ECO:0000313" key="3">
    <source>
        <dbReference type="Proteomes" id="UP000320055"/>
    </source>
</evidence>
<dbReference type="RefSeq" id="WP_144869399.1">
    <property type="nucleotide sequence ID" value="NZ_LR213869.1"/>
</dbReference>
<evidence type="ECO:0000313" key="2">
    <source>
        <dbReference type="EMBL" id="VEP11710.1"/>
    </source>
</evidence>
<dbReference type="Pfam" id="PF00583">
    <property type="entry name" value="Acetyltransf_1"/>
    <property type="match status" value="1"/>
</dbReference>
<dbReference type="Proteomes" id="UP000320055">
    <property type="component" value="Unassembled WGS sequence"/>
</dbReference>
<keyword evidence="3" id="KW-1185">Reference proteome</keyword>
<dbReference type="InterPro" id="IPR000182">
    <property type="entry name" value="GNAT_dom"/>
</dbReference>
<name>A0A563VJS8_9CYAN</name>
<dbReference type="OrthoDB" id="5638018at2"/>
<gene>
    <name evidence="2" type="ORF">H1P_1150020</name>
</gene>
<accession>A0A563VJS8</accession>
<evidence type="ECO:0000259" key="1">
    <source>
        <dbReference type="PROSITE" id="PS51186"/>
    </source>
</evidence>
<dbReference type="Gene3D" id="3.40.630.30">
    <property type="match status" value="1"/>
</dbReference>
<proteinExistence type="predicted"/>
<reference evidence="2 3" key="1">
    <citation type="submission" date="2019-01" db="EMBL/GenBank/DDBJ databases">
        <authorList>
            <person name="Brito A."/>
        </authorList>
    </citation>
    <scope>NUCLEOTIDE SEQUENCE [LARGE SCALE GENOMIC DNA]</scope>
    <source>
        <strain evidence="2">1</strain>
    </source>
</reference>
<dbReference type="AlphaFoldDB" id="A0A563VJS8"/>
<keyword evidence="2" id="KW-0808">Transferase</keyword>
<dbReference type="GO" id="GO:0016747">
    <property type="term" value="F:acyltransferase activity, transferring groups other than amino-acyl groups"/>
    <property type="evidence" value="ECO:0007669"/>
    <property type="project" value="InterPro"/>
</dbReference>
<dbReference type="CDD" id="cd04301">
    <property type="entry name" value="NAT_SF"/>
    <property type="match status" value="1"/>
</dbReference>
<sequence length="144" mass="16474">MKLRIAQITDADAIIAFDHVAASETARVQFIHDKIESSACYVAVIDAKVVAYAVLNYKFYDNGWIEMLYVHPQFRRQGIGSALIRHLINACRTPKLFTSTNQSNFPMQRLLATLEFDRSGFIENLDEGDPELVYFKRLRDNATQ</sequence>
<dbReference type="EMBL" id="CAACVJ010000019">
    <property type="protein sequence ID" value="VEP11710.1"/>
    <property type="molecule type" value="Genomic_DNA"/>
</dbReference>
<organism evidence="2 3">
    <name type="scientific">Hyella patelloides LEGE 07179</name>
    <dbReference type="NCBI Taxonomy" id="945734"/>
    <lineage>
        <taxon>Bacteria</taxon>
        <taxon>Bacillati</taxon>
        <taxon>Cyanobacteriota</taxon>
        <taxon>Cyanophyceae</taxon>
        <taxon>Pleurocapsales</taxon>
        <taxon>Hyellaceae</taxon>
        <taxon>Hyella</taxon>
    </lineage>
</organism>
<feature type="domain" description="N-acetyltransferase" evidence="1">
    <location>
        <begin position="1"/>
        <end position="139"/>
    </location>
</feature>
<dbReference type="InterPro" id="IPR016181">
    <property type="entry name" value="Acyl_CoA_acyltransferase"/>
</dbReference>
<dbReference type="SUPFAM" id="SSF55729">
    <property type="entry name" value="Acyl-CoA N-acyltransferases (Nat)"/>
    <property type="match status" value="1"/>
</dbReference>
<dbReference type="PROSITE" id="PS51186">
    <property type="entry name" value="GNAT"/>
    <property type="match status" value="1"/>
</dbReference>